<keyword evidence="3" id="KW-1185">Reference proteome</keyword>
<proteinExistence type="predicted"/>
<dbReference type="RefSeq" id="WP_244056949.1">
    <property type="nucleotide sequence ID" value="NZ_BQXH01000030.1"/>
</dbReference>
<feature type="transmembrane region" description="Helical" evidence="1">
    <location>
        <begin position="68"/>
        <end position="90"/>
    </location>
</feature>
<evidence type="ECO:0000256" key="1">
    <source>
        <dbReference type="SAM" id="Phobius"/>
    </source>
</evidence>
<keyword evidence="1" id="KW-0472">Membrane</keyword>
<keyword evidence="1" id="KW-0812">Transmembrane</keyword>
<dbReference type="Proteomes" id="UP001055149">
    <property type="component" value="Unassembled WGS sequence"/>
</dbReference>
<comment type="caution">
    <text evidence="2">The sequence shown here is derived from an EMBL/GenBank/DDBJ whole genome shotgun (WGS) entry which is preliminary data.</text>
</comment>
<name>A0ABQ5JPZ8_9LACO</name>
<dbReference type="EMBL" id="BQXH01000030">
    <property type="protein sequence ID" value="GKS82376.1"/>
    <property type="molecule type" value="Genomic_DNA"/>
</dbReference>
<dbReference type="InterPro" id="IPR007404">
    <property type="entry name" value="YdjM-like"/>
</dbReference>
<evidence type="ECO:0000313" key="2">
    <source>
        <dbReference type="EMBL" id="GKS82376.1"/>
    </source>
</evidence>
<feature type="transmembrane region" description="Helical" evidence="1">
    <location>
        <begin position="144"/>
        <end position="165"/>
    </location>
</feature>
<dbReference type="PANTHER" id="PTHR35531:SF1">
    <property type="entry name" value="INNER MEMBRANE PROTEIN YBCI-RELATED"/>
    <property type="match status" value="1"/>
</dbReference>
<accession>A0ABQ5JPZ8</accession>
<dbReference type="Pfam" id="PF04307">
    <property type="entry name" value="YdjM"/>
    <property type="match status" value="1"/>
</dbReference>
<sequence>MEYKTHFVTTLVLGVPLLASSGQANLLNVGLLSLGSLLPDIDHPQSFLGKRNKIASNLTNKAFGHRKATHSIVALVVVYWLMAIITTHYLTSRGSFAPFWLTFGCLCHLLEDSFSKEGVNWFWPKKRPTKHAAKQLISYQTGSLGEYLVLGLMICVLLIELRMLWLGQLDSFGVGKYVRSLQQWLQTGSRWLPFVG</sequence>
<reference evidence="2" key="1">
    <citation type="journal article" date="2022" name="Int. J. Syst. Evol. Microbiol.">
        <title>A novel species of lactic acid bacteria, Ligilactobacillus pabuli sp. nov., isolated from alfalfa silage.</title>
        <authorList>
            <person name="Tohno M."/>
            <person name="Tanizawa Y."/>
            <person name="Sawada H."/>
            <person name="Sakamoto M."/>
            <person name="Ohkuma M."/>
            <person name="Kobayashi H."/>
        </authorList>
    </citation>
    <scope>NUCLEOTIDE SEQUENCE</scope>
    <source>
        <strain evidence="2">AF129</strain>
    </source>
</reference>
<dbReference type="PANTHER" id="PTHR35531">
    <property type="entry name" value="INNER MEMBRANE PROTEIN YBCI-RELATED"/>
    <property type="match status" value="1"/>
</dbReference>
<gene>
    <name evidence="2" type="ORF">LPAF129_20620</name>
</gene>
<evidence type="ECO:0000313" key="3">
    <source>
        <dbReference type="Proteomes" id="UP001055149"/>
    </source>
</evidence>
<keyword evidence="1" id="KW-1133">Transmembrane helix</keyword>
<protein>
    <submittedName>
        <fullName evidence="2">TcpI protein</fullName>
    </submittedName>
</protein>
<organism evidence="2 3">
    <name type="scientific">Ligilactobacillus pabuli</name>
    <dbReference type="NCBI Taxonomy" id="2886039"/>
    <lineage>
        <taxon>Bacteria</taxon>
        <taxon>Bacillati</taxon>
        <taxon>Bacillota</taxon>
        <taxon>Bacilli</taxon>
        <taxon>Lactobacillales</taxon>
        <taxon>Lactobacillaceae</taxon>
        <taxon>Ligilactobacillus</taxon>
    </lineage>
</organism>